<organism evidence="4 5">
    <name type="scientific">Geodermatophilus saharensis</name>
    <dbReference type="NCBI Taxonomy" id="1137994"/>
    <lineage>
        <taxon>Bacteria</taxon>
        <taxon>Bacillati</taxon>
        <taxon>Actinomycetota</taxon>
        <taxon>Actinomycetes</taxon>
        <taxon>Geodermatophilales</taxon>
        <taxon>Geodermatophilaceae</taxon>
        <taxon>Geodermatophilus</taxon>
    </lineage>
</organism>
<dbReference type="CDD" id="cd03801">
    <property type="entry name" value="GT4_PimA-like"/>
    <property type="match status" value="1"/>
</dbReference>
<dbReference type="SUPFAM" id="SSF53756">
    <property type="entry name" value="UDP-Glycosyltransferase/glycogen phosphorylase"/>
    <property type="match status" value="1"/>
</dbReference>
<evidence type="ECO:0000313" key="5">
    <source>
        <dbReference type="Proteomes" id="UP000198386"/>
    </source>
</evidence>
<feature type="domain" description="Glycosyltransferase subfamily 4-like N-terminal" evidence="3">
    <location>
        <begin position="17"/>
        <end position="118"/>
    </location>
</feature>
<dbReference type="PANTHER" id="PTHR45947:SF3">
    <property type="entry name" value="SULFOQUINOVOSYL TRANSFERASE SQD2"/>
    <property type="match status" value="1"/>
</dbReference>
<dbReference type="Proteomes" id="UP000198386">
    <property type="component" value="Unassembled WGS sequence"/>
</dbReference>
<sequence length="432" mass="45875">MTALRIVVYPHAMEIGGSQLNAIELAAAVRELGHHVSVLSDDGPLLTRVDELGLPRLPLPGRRRRPSPGVARRIRGLVRGSGVDVVHGYEWPPGVEAAAACLGTRAAAVCTVMSMAVAPFLPRYLPLVVGTEAIRRSSQIGRPGPVDLLEPPVDVVANAPGVPTDAFRVRFGLEDRTLSTTGEQLVDVTVVSRLVPELKLEGILTAVDAVGSLAAAGRPVRLVVVGDGGARKTVAQHAEWANARAGRRAVVLTGELTDPRPAYAAADVVLGMGGSALRALAFGRPLVVQGERAFWELLTPRSVDTFLDQGWYGIGDGEGAVERLTSILLPLVADPSLRASLGRFGRELAVERFSLQAAARTQEGIYRRAVAARPDVLRRAADLGRSLGGLFGHKVRERSRRLRGDVARDDFNATEHAAAALRQAGTSVSSPR</sequence>
<keyword evidence="1" id="KW-0328">Glycosyltransferase</keyword>
<reference evidence="5" key="1">
    <citation type="submission" date="2017-06" db="EMBL/GenBank/DDBJ databases">
        <authorList>
            <person name="Varghese N."/>
            <person name="Submissions S."/>
        </authorList>
    </citation>
    <scope>NUCLEOTIDE SEQUENCE [LARGE SCALE GENOMIC DNA]</scope>
    <source>
        <strain evidence="5">DSM 45423</strain>
    </source>
</reference>
<dbReference type="PANTHER" id="PTHR45947">
    <property type="entry name" value="SULFOQUINOVOSYL TRANSFERASE SQD2"/>
    <property type="match status" value="1"/>
</dbReference>
<dbReference type="EMBL" id="FZOH01000007">
    <property type="protein sequence ID" value="SNS67535.1"/>
    <property type="molecule type" value="Genomic_DNA"/>
</dbReference>
<dbReference type="RefSeq" id="WP_217897414.1">
    <property type="nucleotide sequence ID" value="NZ_FZOH01000007.1"/>
</dbReference>
<dbReference type="AlphaFoldDB" id="A0A239GF56"/>
<evidence type="ECO:0000259" key="3">
    <source>
        <dbReference type="Pfam" id="PF13579"/>
    </source>
</evidence>
<name>A0A239GF56_9ACTN</name>
<dbReference type="InterPro" id="IPR050194">
    <property type="entry name" value="Glycosyltransferase_grp1"/>
</dbReference>
<gene>
    <name evidence="4" type="ORF">SAMN04488107_3367</name>
</gene>
<dbReference type="GO" id="GO:1901137">
    <property type="term" value="P:carbohydrate derivative biosynthetic process"/>
    <property type="evidence" value="ECO:0007669"/>
    <property type="project" value="UniProtKB-ARBA"/>
</dbReference>
<dbReference type="Pfam" id="PF13692">
    <property type="entry name" value="Glyco_trans_1_4"/>
    <property type="match status" value="1"/>
</dbReference>
<dbReference type="GO" id="GO:0016757">
    <property type="term" value="F:glycosyltransferase activity"/>
    <property type="evidence" value="ECO:0007669"/>
    <property type="project" value="UniProtKB-KW"/>
</dbReference>
<evidence type="ECO:0000256" key="1">
    <source>
        <dbReference type="ARBA" id="ARBA00022676"/>
    </source>
</evidence>
<keyword evidence="2 4" id="KW-0808">Transferase</keyword>
<dbReference type="Gene3D" id="3.40.50.2000">
    <property type="entry name" value="Glycogen Phosphorylase B"/>
    <property type="match status" value="2"/>
</dbReference>
<evidence type="ECO:0000256" key="2">
    <source>
        <dbReference type="ARBA" id="ARBA00022679"/>
    </source>
</evidence>
<accession>A0A239GF56</accession>
<dbReference type="Pfam" id="PF13579">
    <property type="entry name" value="Glyco_trans_4_4"/>
    <property type="match status" value="1"/>
</dbReference>
<dbReference type="InterPro" id="IPR028098">
    <property type="entry name" value="Glyco_trans_4-like_N"/>
</dbReference>
<protein>
    <submittedName>
        <fullName evidence="4">Glycosyltransferase involved in cell wall bisynthesis</fullName>
    </submittedName>
</protein>
<keyword evidence="5" id="KW-1185">Reference proteome</keyword>
<proteinExistence type="predicted"/>
<evidence type="ECO:0000313" key="4">
    <source>
        <dbReference type="EMBL" id="SNS67535.1"/>
    </source>
</evidence>